<feature type="compositionally biased region" description="Basic and acidic residues" evidence="5">
    <location>
        <begin position="469"/>
        <end position="493"/>
    </location>
</feature>
<dbReference type="InterPro" id="IPR012580">
    <property type="entry name" value="NUC153"/>
</dbReference>
<evidence type="ECO:0000313" key="8">
    <source>
        <dbReference type="Proteomes" id="UP000694864"/>
    </source>
</evidence>
<accession>A0ABM0XG68</accession>
<dbReference type="RefSeq" id="XP_010485534.1">
    <property type="nucleotide sequence ID" value="XM_010487232.2"/>
</dbReference>
<feature type="compositionally biased region" description="Basic and acidic residues" evidence="5">
    <location>
        <begin position="85"/>
        <end position="97"/>
    </location>
</feature>
<feature type="compositionally biased region" description="Acidic residues" evidence="5">
    <location>
        <begin position="440"/>
        <end position="459"/>
    </location>
</feature>
<name>A0ABM0XG68_CAMSA</name>
<dbReference type="PANTHER" id="PTHR12202:SF0">
    <property type="entry name" value="ESF1 HOMOLOG"/>
    <property type="match status" value="1"/>
</dbReference>
<dbReference type="Pfam" id="PF25121">
    <property type="entry name" value="RRM_ESF1"/>
    <property type="match status" value="1"/>
</dbReference>
<comment type="subcellular location">
    <subcellularLocation>
        <location evidence="1">Nucleus</location>
        <location evidence="1">Nucleolus</location>
    </subcellularLocation>
</comment>
<feature type="compositionally biased region" description="Acidic residues" evidence="5">
    <location>
        <begin position="114"/>
        <end position="126"/>
    </location>
</feature>
<feature type="domain" description="NUC153" evidence="6">
    <location>
        <begin position="605"/>
        <end position="628"/>
    </location>
</feature>
<feature type="compositionally biased region" description="Basic and acidic residues" evidence="5">
    <location>
        <begin position="55"/>
        <end position="68"/>
    </location>
</feature>
<keyword evidence="4" id="KW-0539">Nucleus</keyword>
<proteinExistence type="inferred from homology"/>
<evidence type="ECO:0000256" key="2">
    <source>
        <dbReference type="ARBA" id="ARBA00009087"/>
    </source>
</evidence>
<evidence type="ECO:0000259" key="7">
    <source>
        <dbReference type="Pfam" id="PF25121"/>
    </source>
</evidence>
<reference evidence="9" key="2">
    <citation type="submission" date="2025-08" db="UniProtKB">
        <authorList>
            <consortium name="RefSeq"/>
        </authorList>
    </citation>
    <scope>IDENTIFICATION</scope>
    <source>
        <tissue evidence="9">Leaf</tissue>
    </source>
</reference>
<feature type="region of interest" description="Disordered" evidence="5">
    <location>
        <begin position="640"/>
        <end position="675"/>
    </location>
</feature>
<feature type="region of interest" description="Disordered" evidence="5">
    <location>
        <begin position="405"/>
        <end position="556"/>
    </location>
</feature>
<keyword evidence="3" id="KW-0175">Coiled coil</keyword>
<dbReference type="InterPro" id="IPR056750">
    <property type="entry name" value="RRM_ESF1"/>
</dbReference>
<feature type="compositionally biased region" description="Basic residues" evidence="5">
    <location>
        <begin position="533"/>
        <end position="546"/>
    </location>
</feature>
<feature type="region of interest" description="Disordered" evidence="5">
    <location>
        <begin position="1"/>
        <end position="200"/>
    </location>
</feature>
<organism evidence="8 9">
    <name type="scientific">Camelina sativa</name>
    <name type="common">False flax</name>
    <name type="synonym">Myagrum sativum</name>
    <dbReference type="NCBI Taxonomy" id="90675"/>
    <lineage>
        <taxon>Eukaryota</taxon>
        <taxon>Viridiplantae</taxon>
        <taxon>Streptophyta</taxon>
        <taxon>Embryophyta</taxon>
        <taxon>Tracheophyta</taxon>
        <taxon>Spermatophyta</taxon>
        <taxon>Magnoliopsida</taxon>
        <taxon>eudicotyledons</taxon>
        <taxon>Gunneridae</taxon>
        <taxon>Pentapetalae</taxon>
        <taxon>rosids</taxon>
        <taxon>malvids</taxon>
        <taxon>Brassicales</taxon>
        <taxon>Brassicaceae</taxon>
        <taxon>Camelineae</taxon>
        <taxon>Camelina</taxon>
    </lineage>
</organism>
<evidence type="ECO:0000256" key="4">
    <source>
        <dbReference type="ARBA" id="ARBA00023242"/>
    </source>
</evidence>
<gene>
    <name evidence="9" type="primary">LOC104763846</name>
</gene>
<reference evidence="8" key="1">
    <citation type="journal article" date="2014" name="Nat. Commun.">
        <title>The emerging biofuel crop Camelina sativa retains a highly undifferentiated hexaploid genome structure.</title>
        <authorList>
            <person name="Kagale S."/>
            <person name="Koh C."/>
            <person name="Nixon J."/>
            <person name="Bollina V."/>
            <person name="Clarke W.E."/>
            <person name="Tuteja R."/>
            <person name="Spillane C."/>
            <person name="Robinson S.J."/>
            <person name="Links M.G."/>
            <person name="Clarke C."/>
            <person name="Higgins E.E."/>
            <person name="Huebert T."/>
            <person name="Sharpe A.G."/>
            <person name="Parkin I.A."/>
        </authorList>
    </citation>
    <scope>NUCLEOTIDE SEQUENCE [LARGE SCALE GENOMIC DNA]</scope>
    <source>
        <strain evidence="8">cv. DH55</strain>
    </source>
</reference>
<evidence type="ECO:0000256" key="3">
    <source>
        <dbReference type="ARBA" id="ARBA00023054"/>
    </source>
</evidence>
<evidence type="ECO:0000256" key="1">
    <source>
        <dbReference type="ARBA" id="ARBA00004604"/>
    </source>
</evidence>
<evidence type="ECO:0000313" key="9">
    <source>
        <dbReference type="RefSeq" id="XP_010485534.1"/>
    </source>
</evidence>
<keyword evidence="8" id="KW-1185">Reference proteome</keyword>
<feature type="compositionally biased region" description="Basic and acidic residues" evidence="5">
    <location>
        <begin position="256"/>
        <end position="267"/>
    </location>
</feature>
<feature type="compositionally biased region" description="Basic and acidic residues" evidence="5">
    <location>
        <begin position="423"/>
        <end position="439"/>
    </location>
</feature>
<feature type="region of interest" description="Disordered" evidence="5">
    <location>
        <begin position="256"/>
        <end position="283"/>
    </location>
</feature>
<evidence type="ECO:0000259" key="6">
    <source>
        <dbReference type="Pfam" id="PF08159"/>
    </source>
</evidence>
<feature type="compositionally biased region" description="Acidic residues" evidence="5">
    <location>
        <begin position="405"/>
        <end position="420"/>
    </location>
</feature>
<feature type="compositionally biased region" description="Basic and acidic residues" evidence="5">
    <location>
        <begin position="640"/>
        <end position="660"/>
    </location>
</feature>
<feature type="compositionally biased region" description="Acidic residues" evidence="5">
    <location>
        <begin position="150"/>
        <end position="192"/>
    </location>
</feature>
<dbReference type="InterPro" id="IPR039754">
    <property type="entry name" value="Esf1"/>
</dbReference>
<evidence type="ECO:0000256" key="5">
    <source>
        <dbReference type="SAM" id="MobiDB-lite"/>
    </source>
</evidence>
<dbReference type="GeneID" id="104763846"/>
<dbReference type="Proteomes" id="UP000694864">
    <property type="component" value="Chromosome 19"/>
</dbReference>
<feature type="region of interest" description="Disordered" evidence="5">
    <location>
        <begin position="690"/>
        <end position="719"/>
    </location>
</feature>
<dbReference type="PANTHER" id="PTHR12202">
    <property type="entry name" value="ESF1 HOMOLOG"/>
    <property type="match status" value="1"/>
</dbReference>
<sequence length="719" mass="82300">MGSNKKKKQSKGEGSGGGGVVAEEGNQMINDPRFSSAHTDPRFRSMPRRQSKIAIDSRFKPMFSDKRFTTANAPVDKRGKRRKAGKENDLLRDFYRLDEEDNDDKKKKKKEKEKEEESGDESENEMTDLKSEAESEEESDTDKKLKVASLDEESDEEADSEEVSEEEVEEEEDDTDEDDEGIYEDDGPEIPEENIPTIPEETPRLAIVNMDWKHVSAKDLYVVLNSFLPKDGRILSVAVYPSEFGLQRMKEEEIHGPVIDGYKKSEDGDGDDDEDEEEEDEDVINQKLRVYELSRLKYYFAVAECDLKATADYLYKSCDGIEFERSSNKLDLRFIPDSMEFKHPPRDIASEAPAGYEGLDFQSRALQLSKVQLSWDDDEPHRIKTLKQNFNSEQLADLEMKEFLASDESESDEDDDDDSNEGMNRKKVEKSKDKYRALIESEDVDSDKDVEEEENDQDMEVTFNTGLEDLSKEILKKKDKKSESVWESHLREKREKKRARKNNQNEDDDYIDRKALKNDDGDDDFFMEEPPLKKKKKEGKTTKKKKGLEDEVAADERSRAELDLLLADGNAGEGNDLKGYNIKRKGKRGKTDISEEKIPAADLDDPRFSALLTSPAFALDPTDPQFKRSATYVRQIAAKRKEVSKSHEDVKETAPKEKQQELNSMMGSKKERHSLNSTIKSLKMKMINKESEKKQAGNVVTSSTLAQRIKKKAKDLSKK</sequence>
<feature type="compositionally biased region" description="Basic and acidic residues" evidence="5">
    <location>
        <begin position="589"/>
        <end position="600"/>
    </location>
</feature>
<feature type="region of interest" description="Disordered" evidence="5">
    <location>
        <begin position="569"/>
        <end position="600"/>
    </location>
</feature>
<protein>
    <submittedName>
        <fullName evidence="9">Pre-rRNA-processing protein esf1-like</fullName>
    </submittedName>
</protein>
<comment type="similarity">
    <text evidence="2">Belongs to the ESF1 family.</text>
</comment>
<feature type="domain" description="ESF1 RRM" evidence="7">
    <location>
        <begin position="202"/>
        <end position="349"/>
    </location>
</feature>
<dbReference type="Pfam" id="PF08159">
    <property type="entry name" value="NUC153"/>
    <property type="match status" value="1"/>
</dbReference>
<feature type="compositionally biased region" description="Acidic residues" evidence="5">
    <location>
        <begin position="268"/>
        <end position="283"/>
    </location>
</feature>